<dbReference type="NCBIfam" id="TIGR01189">
    <property type="entry name" value="ccmA"/>
    <property type="match status" value="1"/>
</dbReference>
<keyword evidence="2" id="KW-0547">Nucleotide-binding</keyword>
<evidence type="ECO:0000256" key="1">
    <source>
        <dbReference type="ARBA" id="ARBA00022448"/>
    </source>
</evidence>
<dbReference type="AlphaFoldDB" id="A0A5J6N4S4"/>
<keyword evidence="5" id="KW-1278">Translocase</keyword>
<feature type="region of interest" description="Disordered" evidence="7">
    <location>
        <begin position="1"/>
        <end position="20"/>
    </location>
</feature>
<dbReference type="GO" id="GO:0016887">
    <property type="term" value="F:ATP hydrolysis activity"/>
    <property type="evidence" value="ECO:0007669"/>
    <property type="project" value="InterPro"/>
</dbReference>
<evidence type="ECO:0000313" key="9">
    <source>
        <dbReference type="EMBL" id="QEX24938.1"/>
    </source>
</evidence>
<dbReference type="PANTHER" id="PTHR43499:SF1">
    <property type="entry name" value="ABC TRANSPORTER I FAMILY MEMBER 1"/>
    <property type="match status" value="1"/>
</dbReference>
<keyword evidence="6" id="KW-0472">Membrane</keyword>
<dbReference type="EMBL" id="CP042582">
    <property type="protein sequence ID" value="QEX24938.1"/>
    <property type="molecule type" value="Genomic_DNA"/>
</dbReference>
<sequence length="232" mass="24036">MSATASPSSRTAPVDPAPAIPDPASPALAVEGLACQRGERLLFEGLGFALAPGQLLLLTGPNGSGKSSLLRVLAGLNAPAAGRIAWRGRPIAEDPAAHRQRLRFLTHLDGVKPALTVTENLAFWAALTGAPAARAGTALEAFGLERIADLPARFLSAGQRRRLALSRLTLAPAALWLLDEPSTSLDAEGVERLLAAIAAHRAQGGIAVVATHDRLALQPSDELRLAERGAAS</sequence>
<dbReference type="SMART" id="SM00382">
    <property type="entry name" value="AAA"/>
    <property type="match status" value="1"/>
</dbReference>
<dbReference type="PANTHER" id="PTHR43499">
    <property type="entry name" value="ABC TRANSPORTER I FAMILY MEMBER 1"/>
    <property type="match status" value="1"/>
</dbReference>
<evidence type="ECO:0000313" key="10">
    <source>
        <dbReference type="Proteomes" id="UP000325797"/>
    </source>
</evidence>
<proteinExistence type="predicted"/>
<dbReference type="InterPro" id="IPR017871">
    <property type="entry name" value="ABC_transporter-like_CS"/>
</dbReference>
<dbReference type="Pfam" id="PF00005">
    <property type="entry name" value="ABC_tran"/>
    <property type="match status" value="1"/>
</dbReference>
<dbReference type="PROSITE" id="PS50893">
    <property type="entry name" value="ABC_TRANSPORTER_2"/>
    <property type="match status" value="1"/>
</dbReference>
<evidence type="ECO:0000256" key="3">
    <source>
        <dbReference type="ARBA" id="ARBA00022748"/>
    </source>
</evidence>
<accession>A0A5J6N4S4</accession>
<evidence type="ECO:0000256" key="6">
    <source>
        <dbReference type="ARBA" id="ARBA00023136"/>
    </source>
</evidence>
<feature type="compositionally biased region" description="Low complexity" evidence="7">
    <location>
        <begin position="1"/>
        <end position="14"/>
    </location>
</feature>
<feature type="domain" description="ABC transporter" evidence="8">
    <location>
        <begin position="28"/>
        <end position="232"/>
    </location>
</feature>
<keyword evidence="1" id="KW-0813">Transport</keyword>
<dbReference type="Gene3D" id="3.40.50.300">
    <property type="entry name" value="P-loop containing nucleotide triphosphate hydrolases"/>
    <property type="match status" value="1"/>
</dbReference>
<dbReference type="InterPro" id="IPR003593">
    <property type="entry name" value="AAA+_ATPase"/>
</dbReference>
<dbReference type="GO" id="GO:0022857">
    <property type="term" value="F:transmembrane transporter activity"/>
    <property type="evidence" value="ECO:0007669"/>
    <property type="project" value="InterPro"/>
</dbReference>
<dbReference type="SUPFAM" id="SSF52540">
    <property type="entry name" value="P-loop containing nucleoside triphosphate hydrolases"/>
    <property type="match status" value="1"/>
</dbReference>
<dbReference type="InterPro" id="IPR003439">
    <property type="entry name" value="ABC_transporter-like_ATP-bd"/>
</dbReference>
<dbReference type="InterPro" id="IPR027417">
    <property type="entry name" value="P-loop_NTPase"/>
</dbReference>
<organism evidence="9 10">
    <name type="scientific">Hypericibacter adhaerens</name>
    <dbReference type="NCBI Taxonomy" id="2602016"/>
    <lineage>
        <taxon>Bacteria</taxon>
        <taxon>Pseudomonadati</taxon>
        <taxon>Pseudomonadota</taxon>
        <taxon>Alphaproteobacteria</taxon>
        <taxon>Rhodospirillales</taxon>
        <taxon>Dongiaceae</taxon>
        <taxon>Hypericibacter</taxon>
    </lineage>
</organism>
<dbReference type="InterPro" id="IPR005895">
    <property type="entry name" value="ABC_transptr_haem_export_CcmA"/>
</dbReference>
<dbReference type="GO" id="GO:0005524">
    <property type="term" value="F:ATP binding"/>
    <property type="evidence" value="ECO:0007669"/>
    <property type="project" value="UniProtKB-KW"/>
</dbReference>
<dbReference type="Proteomes" id="UP000325797">
    <property type="component" value="Chromosome"/>
</dbReference>
<dbReference type="GO" id="GO:0017004">
    <property type="term" value="P:cytochrome complex assembly"/>
    <property type="evidence" value="ECO:0007669"/>
    <property type="project" value="UniProtKB-KW"/>
</dbReference>
<keyword evidence="3" id="KW-0201">Cytochrome c-type biogenesis</keyword>
<evidence type="ECO:0000256" key="5">
    <source>
        <dbReference type="ARBA" id="ARBA00022967"/>
    </source>
</evidence>
<dbReference type="KEGG" id="hadh:FRZ61_48810"/>
<reference evidence="9 10" key="1">
    <citation type="submission" date="2019-08" db="EMBL/GenBank/DDBJ databases">
        <title>Hyperibacter terrae gen. nov., sp. nov. and Hyperibacter viscosus sp. nov., two new members in the family Rhodospirillaceae isolated from the rhizosphere of Hypericum perforatum.</title>
        <authorList>
            <person name="Noviana Z."/>
        </authorList>
    </citation>
    <scope>NUCLEOTIDE SEQUENCE [LARGE SCALE GENOMIC DNA]</scope>
    <source>
        <strain evidence="9 10">R5959</strain>
    </source>
</reference>
<gene>
    <name evidence="9" type="primary">ccmA</name>
    <name evidence="9" type="ORF">FRZ61_48810</name>
</gene>
<keyword evidence="10" id="KW-1185">Reference proteome</keyword>
<evidence type="ECO:0000256" key="4">
    <source>
        <dbReference type="ARBA" id="ARBA00022840"/>
    </source>
</evidence>
<keyword evidence="4 9" id="KW-0067">ATP-binding</keyword>
<protein>
    <submittedName>
        <fullName evidence="9">Cytochrome c biogenesis ATP-binding export protein CcmA</fullName>
    </submittedName>
</protein>
<dbReference type="PROSITE" id="PS00211">
    <property type="entry name" value="ABC_TRANSPORTER_1"/>
    <property type="match status" value="1"/>
</dbReference>
<dbReference type="NCBIfam" id="NF010061">
    <property type="entry name" value="PRK13538.1"/>
    <property type="match status" value="1"/>
</dbReference>
<evidence type="ECO:0000259" key="8">
    <source>
        <dbReference type="PROSITE" id="PS50893"/>
    </source>
</evidence>
<evidence type="ECO:0000256" key="2">
    <source>
        <dbReference type="ARBA" id="ARBA00022741"/>
    </source>
</evidence>
<evidence type="ECO:0000256" key="7">
    <source>
        <dbReference type="SAM" id="MobiDB-lite"/>
    </source>
</evidence>
<name>A0A5J6N4S4_9PROT</name>